<organism evidence="3 4">
    <name type="scientific">Phaeomoniella chlamydospora</name>
    <name type="common">Phaeoacremonium chlamydosporum</name>
    <dbReference type="NCBI Taxonomy" id="158046"/>
    <lineage>
        <taxon>Eukaryota</taxon>
        <taxon>Fungi</taxon>
        <taxon>Dikarya</taxon>
        <taxon>Ascomycota</taxon>
        <taxon>Pezizomycotina</taxon>
        <taxon>Eurotiomycetes</taxon>
        <taxon>Chaetothyriomycetidae</taxon>
        <taxon>Phaeomoniellales</taxon>
        <taxon>Phaeomoniellaceae</taxon>
        <taxon>Phaeomoniella</taxon>
    </lineage>
</organism>
<dbReference type="Pfam" id="PF01585">
    <property type="entry name" value="G-patch"/>
    <property type="match status" value="1"/>
</dbReference>
<proteinExistence type="predicted"/>
<dbReference type="GO" id="GO:0000776">
    <property type="term" value="C:kinetochore"/>
    <property type="evidence" value="ECO:0007669"/>
    <property type="project" value="TreeGrafter"/>
</dbReference>
<dbReference type="PROSITE" id="PS50174">
    <property type="entry name" value="G_PATCH"/>
    <property type="match status" value="1"/>
</dbReference>
<evidence type="ECO:0000259" key="2">
    <source>
        <dbReference type="PROSITE" id="PS50174"/>
    </source>
</evidence>
<sequence length="326" mass="38013">MPSLQSPEPPKTGSTNDEEEDDYLTMNFEDPAATTSRKETLTQARKRKLLHAETAGRPKSKAELAAEEARRREEGLATKLGATADNKGLKMMQKLGYKPGSALGVNREGDRQRLDPIGLSMKEDRSGIGRESEAKRKIRETFEREQGEEKRRKVEEGEFVDRVRQEREEKRKEGQFFGAQKVAEGLEEEEEISEDERRRRKLKNVPVMWRSLVKKREIEERDRRQRHDLYTSLSRRPEFEDPELDESDKLAMGNPKDPGQVFEVDDSELDEDDPELEEFESQDSGTRLDQLVTFLREHWHYCFWCKYRYQNAEMEGCPGLTEEEHG</sequence>
<dbReference type="PANTHER" id="PTHR21032">
    <property type="entry name" value="G PATCH DOMAIN-CONTAINING PROTEIN 11"/>
    <property type="match status" value="1"/>
</dbReference>
<reference evidence="3 4" key="2">
    <citation type="submission" date="2015-05" db="EMBL/GenBank/DDBJ databases">
        <authorList>
            <person name="Morales-Cruz A."/>
            <person name="Amrine K.C."/>
            <person name="Cantu D."/>
        </authorList>
    </citation>
    <scope>NUCLEOTIDE SEQUENCE [LARGE SCALE GENOMIC DNA]</scope>
    <source>
        <strain evidence="3">UCRPC4</strain>
    </source>
</reference>
<dbReference type="PANTHER" id="PTHR21032:SF0">
    <property type="entry name" value="G PATCH DOMAIN-CONTAINING PROTEIN 11"/>
    <property type="match status" value="1"/>
</dbReference>
<dbReference type="SMART" id="SM00443">
    <property type="entry name" value="G_patch"/>
    <property type="match status" value="1"/>
</dbReference>
<evidence type="ECO:0000313" key="4">
    <source>
        <dbReference type="Proteomes" id="UP000053317"/>
    </source>
</evidence>
<dbReference type="Proteomes" id="UP000053317">
    <property type="component" value="Unassembled WGS sequence"/>
</dbReference>
<dbReference type="InterPro" id="IPR025239">
    <property type="entry name" value="DUF4187"/>
</dbReference>
<evidence type="ECO:0000313" key="3">
    <source>
        <dbReference type="EMBL" id="KKY28538.1"/>
    </source>
</evidence>
<comment type="caution">
    <text evidence="3">The sequence shown here is derived from an EMBL/GenBank/DDBJ whole genome shotgun (WGS) entry which is preliminary data.</text>
</comment>
<evidence type="ECO:0000256" key="1">
    <source>
        <dbReference type="SAM" id="MobiDB-lite"/>
    </source>
</evidence>
<feature type="compositionally biased region" description="Acidic residues" evidence="1">
    <location>
        <begin position="263"/>
        <end position="281"/>
    </location>
</feature>
<feature type="compositionally biased region" description="Basic and acidic residues" evidence="1">
    <location>
        <begin position="220"/>
        <end position="239"/>
    </location>
</feature>
<dbReference type="Pfam" id="PF13821">
    <property type="entry name" value="DUF4187"/>
    <property type="match status" value="1"/>
</dbReference>
<keyword evidence="4" id="KW-1185">Reference proteome</keyword>
<feature type="domain" description="G-patch" evidence="2">
    <location>
        <begin position="84"/>
        <end position="133"/>
    </location>
</feature>
<feature type="compositionally biased region" description="Basic and acidic residues" evidence="1">
    <location>
        <begin position="50"/>
        <end position="76"/>
    </location>
</feature>
<accession>A0A0G2GZI9</accession>
<dbReference type="OrthoDB" id="786951at2759"/>
<feature type="region of interest" description="Disordered" evidence="1">
    <location>
        <begin position="1"/>
        <end position="82"/>
    </location>
</feature>
<dbReference type="EMBL" id="LCWF01000012">
    <property type="protein sequence ID" value="KKY28538.1"/>
    <property type="molecule type" value="Genomic_DNA"/>
</dbReference>
<gene>
    <name evidence="3" type="ORF">UCRPC4_g00527</name>
</gene>
<feature type="compositionally biased region" description="Basic and acidic residues" evidence="1">
    <location>
        <begin position="121"/>
        <end position="155"/>
    </location>
</feature>
<protein>
    <submittedName>
        <fullName evidence="3">Putative g-patch domain-containing protein</fullName>
    </submittedName>
</protein>
<feature type="region of interest" description="Disordered" evidence="1">
    <location>
        <begin position="220"/>
        <end position="284"/>
    </location>
</feature>
<dbReference type="SMART" id="SM01173">
    <property type="entry name" value="DUF4187"/>
    <property type="match status" value="1"/>
</dbReference>
<dbReference type="InterPro" id="IPR000467">
    <property type="entry name" value="G_patch_dom"/>
</dbReference>
<dbReference type="AlphaFoldDB" id="A0A0G2GZI9"/>
<feature type="region of interest" description="Disordered" evidence="1">
    <location>
        <begin position="99"/>
        <end position="155"/>
    </location>
</feature>
<dbReference type="GO" id="GO:0003676">
    <property type="term" value="F:nucleic acid binding"/>
    <property type="evidence" value="ECO:0007669"/>
    <property type="project" value="InterPro"/>
</dbReference>
<reference evidence="3 4" key="1">
    <citation type="submission" date="2015-05" db="EMBL/GenBank/DDBJ databases">
        <title>Distinctive expansion of gene families associated with plant cell wall degradation and secondary metabolism in the genomes of grapevine trunk pathogens.</title>
        <authorList>
            <person name="Lawrence D.P."/>
            <person name="Travadon R."/>
            <person name="Rolshausen P.E."/>
            <person name="Baumgartner K."/>
        </authorList>
    </citation>
    <scope>NUCLEOTIDE SEQUENCE [LARGE SCALE GENOMIC DNA]</scope>
    <source>
        <strain evidence="3">UCRPC4</strain>
    </source>
</reference>
<dbReference type="InterPro" id="IPR039249">
    <property type="entry name" value="GPATCH11"/>
</dbReference>
<name>A0A0G2GZI9_PHACM</name>